<dbReference type="SUPFAM" id="SSF56112">
    <property type="entry name" value="Protein kinase-like (PK-like)"/>
    <property type="match status" value="1"/>
</dbReference>
<dbReference type="CDD" id="cd00590">
    <property type="entry name" value="RRM_SF"/>
    <property type="match status" value="1"/>
</dbReference>
<dbReference type="InterPro" id="IPR000719">
    <property type="entry name" value="Prot_kinase_dom"/>
</dbReference>
<feature type="domain" description="Protein kinase" evidence="4">
    <location>
        <begin position="727"/>
        <end position="1009"/>
    </location>
</feature>
<proteinExistence type="predicted"/>
<dbReference type="EMBL" id="JAZGQO010000014">
    <property type="protein sequence ID" value="KAK6170857.1"/>
    <property type="molecule type" value="Genomic_DNA"/>
</dbReference>
<evidence type="ECO:0000256" key="1">
    <source>
        <dbReference type="PROSITE-ProRule" id="PRU00176"/>
    </source>
</evidence>
<dbReference type="GO" id="GO:0005524">
    <property type="term" value="F:ATP binding"/>
    <property type="evidence" value="ECO:0007669"/>
    <property type="project" value="InterPro"/>
</dbReference>
<reference evidence="7 8" key="1">
    <citation type="submission" date="2024-01" db="EMBL/GenBank/DDBJ databases">
        <title>The genome of the rayed Mediterranean limpet Patella caerulea (Linnaeus, 1758).</title>
        <authorList>
            <person name="Anh-Thu Weber A."/>
            <person name="Halstead-Nussloch G."/>
        </authorList>
    </citation>
    <scope>NUCLEOTIDE SEQUENCE [LARGE SCALE GENOMIC DNA]</scope>
    <source>
        <strain evidence="7">AATW-2023a</strain>
        <tissue evidence="7">Whole specimen</tissue>
    </source>
</reference>
<dbReference type="PANTHER" id="PTHR16442">
    <property type="entry name" value="RING FINGER PROTEIN 17"/>
    <property type="match status" value="1"/>
</dbReference>
<dbReference type="InterPro" id="IPR035437">
    <property type="entry name" value="SNase_OB-fold_sf"/>
</dbReference>
<dbReference type="GO" id="GO:0003723">
    <property type="term" value="F:RNA binding"/>
    <property type="evidence" value="ECO:0007669"/>
    <property type="project" value="UniProtKB-UniRule"/>
</dbReference>
<dbReference type="InterPro" id="IPR011009">
    <property type="entry name" value="Kinase-like_dom_sf"/>
</dbReference>
<keyword evidence="2" id="KW-0175">Coiled coil</keyword>
<feature type="compositionally biased region" description="Basic and acidic residues" evidence="3">
    <location>
        <begin position="1175"/>
        <end position="1188"/>
    </location>
</feature>
<dbReference type="InterPro" id="IPR008266">
    <property type="entry name" value="Tyr_kinase_AS"/>
</dbReference>
<dbReference type="FunFam" id="2.30.30.140:FF:000018">
    <property type="entry name" value="Serine/threonine-protein kinase 31"/>
    <property type="match status" value="1"/>
</dbReference>
<evidence type="ECO:0000256" key="2">
    <source>
        <dbReference type="SAM" id="Coils"/>
    </source>
</evidence>
<feature type="coiled-coil region" evidence="2">
    <location>
        <begin position="695"/>
        <end position="722"/>
    </location>
</feature>
<feature type="domain" description="Tudor" evidence="6">
    <location>
        <begin position="177"/>
        <end position="236"/>
    </location>
</feature>
<dbReference type="InterPro" id="IPR000504">
    <property type="entry name" value="RRM_dom"/>
</dbReference>
<dbReference type="Pfam" id="PF00076">
    <property type="entry name" value="RRM_1"/>
    <property type="match status" value="1"/>
</dbReference>
<sequence length="1206" mass="136338">MAGQRRYPQTFDVFVGNLPEDADQKKVGKLFNKYGEIAAIIVRDSNHPGQKLAYVKYLCEEDAKRAIEDGNKMEIGPNKLVVRRAEPRKRPGVNMMKDNKPILQMGLSQKEPDLVSNIDTASNSSKDMMEEYVTVTHAETPITVFAQTSNEDNLKEIQNVLTQLAELCPSAPKLSGPVEYSKVYASKFFEDNQWYRCQVKQILGTDKVKIQYIDYGNSEEIDPSSLVEIPQEITNYSPFAQKLVLHNLRSKDLSCPKGIAFLQELTVGKVLRAILRRRLTDGSGYYAELFEDGESIIDKVVAEGHGVVRQLQKPIGMGDDMKMGMNRNNNNPREMMQSLSGLDKSALQAKKRELDKVSSERDILNLELSNMRGKMKNLQSEFSAVSNKLMENNLNQMLQVVMNLASKVKHIRSQFPDDKNTPLDEAIKIISGENKLKNIQIESLPPVVSTLSTYRAAQKEISLSKDKTELIEMVTTRDAARSELFDKLNVCVAELKKYPLQERGTQVMNCMDVIERNYSYFINFLIPSPNMLSELGPAYQDWKEKKKQESEQCRQQTDTCKQAVLASLMQFHSLLSLEDMESADQQVNIDIDGQLKHYISALQSEISKSDTESVRDSAFLANLVQSLYKELQQERSCIDNYTQLLTEFQQMITDIEPWLNCKPSTTELQSTRKTLRSLKSKLRHRIADKEDHEENEGEGDELDEIKTDINEIRNEIHQILIQESKQLNKMSKLAEAHFPEVLSEFTDFGIDTQLTYQGLVKDSYEIEHFDLTPVSDMVNDLYESVFCGETVYIKDYILGDQDHLQKDQFINQCFTFSQIQDEYLHSIDTVFFDKSGRHGYIKSPKEGELLTSVMESGIRPNSKAIQQIIRCVSKGLGALHAKSFIHADITPLNIIMRDDGSAVLMEPDFSRSVTDRCRKKYVTKSGLEFVPPEIRNMAEVTPSVDLYNLGLLILWLHYPDSNVALLPDNVPDFTSLPLDQSTQMILRSLLSSISHLRPTVELLLQSPYHTMDLPDNLIISQPSNPFNPPTCMASHGGGDRFTMTSISVRHSEYTTSSTGDINKASSPFPEVQDYPTTSTSSHIQQNLVYSKPSSSHSEEPFEIGTFDLADAMSSIPDQVEESGSDNTPSQESDFNMDQNEITKMLEGAFPSDNIVVSAELQNLSVAENTNNSNIEAEKLKQESERESSTPDSFSDEVQSENSTEQQ</sequence>
<keyword evidence="8" id="KW-1185">Reference proteome</keyword>
<dbReference type="Pfam" id="PF00069">
    <property type="entry name" value="Pkinase"/>
    <property type="match status" value="1"/>
</dbReference>
<dbReference type="PROSITE" id="PS50011">
    <property type="entry name" value="PROTEIN_KINASE_DOM"/>
    <property type="match status" value="1"/>
</dbReference>
<comment type="caution">
    <text evidence="7">The sequence shown here is derived from an EMBL/GenBank/DDBJ whole genome shotgun (WGS) entry which is preliminary data.</text>
</comment>
<dbReference type="PROSITE" id="PS50102">
    <property type="entry name" value="RRM"/>
    <property type="match status" value="1"/>
</dbReference>
<name>A0AAN8J6K1_PATCE</name>
<dbReference type="SUPFAM" id="SSF54928">
    <property type="entry name" value="RNA-binding domain, RBD"/>
    <property type="match status" value="1"/>
</dbReference>
<evidence type="ECO:0000256" key="3">
    <source>
        <dbReference type="SAM" id="MobiDB-lite"/>
    </source>
</evidence>
<dbReference type="PROSITE" id="PS00109">
    <property type="entry name" value="PROTEIN_KINASE_TYR"/>
    <property type="match status" value="1"/>
</dbReference>
<dbReference type="AlphaFoldDB" id="A0AAN8J6K1"/>
<evidence type="ECO:0000259" key="5">
    <source>
        <dbReference type="PROSITE" id="PS50102"/>
    </source>
</evidence>
<dbReference type="SMART" id="SM00333">
    <property type="entry name" value="TUDOR"/>
    <property type="match status" value="1"/>
</dbReference>
<feature type="compositionally biased region" description="Polar residues" evidence="3">
    <location>
        <begin position="1053"/>
        <end position="1065"/>
    </location>
</feature>
<dbReference type="InterPro" id="IPR012677">
    <property type="entry name" value="Nucleotide-bd_a/b_plait_sf"/>
</dbReference>
<dbReference type="InterPro" id="IPR035979">
    <property type="entry name" value="RBD_domain_sf"/>
</dbReference>
<dbReference type="PANTHER" id="PTHR16442:SF1">
    <property type="entry name" value="RING FINGER PROTEIN 17"/>
    <property type="match status" value="1"/>
</dbReference>
<feature type="region of interest" description="Disordered" evidence="3">
    <location>
        <begin position="1168"/>
        <end position="1206"/>
    </location>
</feature>
<feature type="region of interest" description="Disordered" evidence="3">
    <location>
        <begin position="1053"/>
        <end position="1083"/>
    </location>
</feature>
<feature type="compositionally biased region" description="Polar residues" evidence="3">
    <location>
        <begin position="1074"/>
        <end position="1083"/>
    </location>
</feature>
<dbReference type="Gene3D" id="1.10.510.10">
    <property type="entry name" value="Transferase(Phosphotransferase) domain 1"/>
    <property type="match status" value="1"/>
</dbReference>
<dbReference type="GO" id="GO:0004672">
    <property type="term" value="F:protein kinase activity"/>
    <property type="evidence" value="ECO:0007669"/>
    <property type="project" value="InterPro"/>
</dbReference>
<dbReference type="Proteomes" id="UP001347796">
    <property type="component" value="Unassembled WGS sequence"/>
</dbReference>
<feature type="coiled-coil region" evidence="2">
    <location>
        <begin position="347"/>
        <end position="388"/>
    </location>
</feature>
<protein>
    <submittedName>
        <fullName evidence="7">Uncharacterized protein</fullName>
    </submittedName>
</protein>
<evidence type="ECO:0000259" key="6">
    <source>
        <dbReference type="PROSITE" id="PS50304"/>
    </source>
</evidence>
<evidence type="ECO:0000259" key="4">
    <source>
        <dbReference type="PROSITE" id="PS50011"/>
    </source>
</evidence>
<dbReference type="InterPro" id="IPR002999">
    <property type="entry name" value="Tudor"/>
</dbReference>
<dbReference type="Pfam" id="PF00567">
    <property type="entry name" value="TUDOR"/>
    <property type="match status" value="1"/>
</dbReference>
<dbReference type="Gene3D" id="2.30.30.140">
    <property type="match status" value="1"/>
</dbReference>
<keyword evidence="1" id="KW-0694">RNA-binding</keyword>
<dbReference type="Gene3D" id="2.40.50.90">
    <property type="match status" value="1"/>
</dbReference>
<gene>
    <name evidence="7" type="ORF">SNE40_019152</name>
</gene>
<dbReference type="Gene3D" id="3.30.70.330">
    <property type="match status" value="1"/>
</dbReference>
<evidence type="ECO:0000313" key="8">
    <source>
        <dbReference type="Proteomes" id="UP001347796"/>
    </source>
</evidence>
<dbReference type="SMART" id="SM00360">
    <property type="entry name" value="RRM"/>
    <property type="match status" value="1"/>
</dbReference>
<accession>A0AAN8J6K1</accession>
<dbReference type="SUPFAM" id="SSF63748">
    <property type="entry name" value="Tudor/PWWP/MBT"/>
    <property type="match status" value="1"/>
</dbReference>
<feature type="domain" description="RRM" evidence="5">
    <location>
        <begin position="11"/>
        <end position="87"/>
    </location>
</feature>
<organism evidence="7 8">
    <name type="scientific">Patella caerulea</name>
    <name type="common">Rayed Mediterranean limpet</name>
    <dbReference type="NCBI Taxonomy" id="87958"/>
    <lineage>
        <taxon>Eukaryota</taxon>
        <taxon>Metazoa</taxon>
        <taxon>Spiralia</taxon>
        <taxon>Lophotrochozoa</taxon>
        <taxon>Mollusca</taxon>
        <taxon>Gastropoda</taxon>
        <taxon>Patellogastropoda</taxon>
        <taxon>Patelloidea</taxon>
        <taxon>Patellidae</taxon>
        <taxon>Patella</taxon>
    </lineage>
</organism>
<dbReference type="PROSITE" id="PS50304">
    <property type="entry name" value="TUDOR"/>
    <property type="match status" value="1"/>
</dbReference>
<dbReference type="SMART" id="SM00220">
    <property type="entry name" value="S_TKc"/>
    <property type="match status" value="1"/>
</dbReference>
<evidence type="ECO:0000313" key="7">
    <source>
        <dbReference type="EMBL" id="KAK6170857.1"/>
    </source>
</evidence>